<dbReference type="OrthoDB" id="10577721at2759"/>
<dbReference type="InterPro" id="IPR045518">
    <property type="entry name" value="2EXR"/>
</dbReference>
<evidence type="ECO:0000313" key="2">
    <source>
        <dbReference type="EMBL" id="PQK18022.1"/>
    </source>
</evidence>
<gene>
    <name evidence="2" type="ORF">BB8028_0010g00150</name>
</gene>
<sequence>MPHPAVPTVAFRCVAQPRPIPSNFPRDTHHLTDMQFSNLSQLPFELRHKIWQMTVQDVTLRFTVETSRNKSEIHCGIKVQRLTEPCYARQACQEAHKAIEEIYKDRPFKGVCGEMKREGKPWKITKAPGVRLDPGRDTVYLVDPTSLATFSVLAFAYPDLCETTTAIAFATLDDTGVSRRLASPCKYFPFSRKVTLVVVVLKPEDVAATKTSAREQLQSHLATCARSCTDFMRLDYATDFAEHRETVLYVSSCYIKDIMASTPDKAEFCGSYNFLRRRSVDSIHASIPPIMTAVLVLEAQCL</sequence>
<evidence type="ECO:0000259" key="1">
    <source>
        <dbReference type="Pfam" id="PF20150"/>
    </source>
</evidence>
<name>A0A2S7YQC2_BEABA</name>
<dbReference type="AlphaFoldDB" id="A0A2S7YQC2"/>
<dbReference type="Pfam" id="PF20150">
    <property type="entry name" value="2EXR"/>
    <property type="match status" value="1"/>
</dbReference>
<organism evidence="2 3">
    <name type="scientific">Beauveria bassiana</name>
    <name type="common">White muscardine disease fungus</name>
    <name type="synonym">Tritirachium shiotae</name>
    <dbReference type="NCBI Taxonomy" id="176275"/>
    <lineage>
        <taxon>Eukaryota</taxon>
        <taxon>Fungi</taxon>
        <taxon>Dikarya</taxon>
        <taxon>Ascomycota</taxon>
        <taxon>Pezizomycotina</taxon>
        <taxon>Sordariomycetes</taxon>
        <taxon>Hypocreomycetidae</taxon>
        <taxon>Hypocreales</taxon>
        <taxon>Cordycipitaceae</taxon>
        <taxon>Beauveria</taxon>
    </lineage>
</organism>
<accession>A0A2S7YQC2</accession>
<reference evidence="2 3" key="1">
    <citation type="submission" date="2016-07" db="EMBL/GenBank/DDBJ databases">
        <title>Comparative genomics of the entomopathogenic fungus Beauveria bassiana.</title>
        <authorList>
            <person name="Valero Jimenez C.A."/>
            <person name="Zwaan B.J."/>
            <person name="Van Kan J.A."/>
            <person name="Takken W."/>
            <person name="Debets A.J."/>
            <person name="Schoustra S.E."/>
            <person name="Koenraadt C.J."/>
        </authorList>
    </citation>
    <scope>NUCLEOTIDE SEQUENCE [LARGE SCALE GENOMIC DNA]</scope>
    <source>
        <strain evidence="2 3">ARSEF 8028</strain>
    </source>
</reference>
<feature type="domain" description="2EXR" evidence="1">
    <location>
        <begin position="37"/>
        <end position="139"/>
    </location>
</feature>
<comment type="caution">
    <text evidence="2">The sequence shown here is derived from an EMBL/GenBank/DDBJ whole genome shotgun (WGS) entry which is preliminary data.</text>
</comment>
<proteinExistence type="predicted"/>
<evidence type="ECO:0000313" key="3">
    <source>
        <dbReference type="Proteomes" id="UP000237441"/>
    </source>
</evidence>
<protein>
    <recommendedName>
        <fullName evidence="1">2EXR domain-containing protein</fullName>
    </recommendedName>
</protein>
<dbReference type="Proteomes" id="UP000237441">
    <property type="component" value="Unassembled WGS sequence"/>
</dbReference>
<dbReference type="EMBL" id="JRHA01000010">
    <property type="protein sequence ID" value="PQK18022.1"/>
    <property type="molecule type" value="Genomic_DNA"/>
</dbReference>